<reference evidence="4" key="1">
    <citation type="journal article" date="2023" name="Insect Mol. Biol.">
        <title>Genome sequencing provides insights into the evolution of gene families encoding plant cell wall-degrading enzymes in longhorned beetles.</title>
        <authorList>
            <person name="Shin N.R."/>
            <person name="Okamura Y."/>
            <person name="Kirsch R."/>
            <person name="Pauchet Y."/>
        </authorList>
    </citation>
    <scope>NUCLEOTIDE SEQUENCE</scope>
    <source>
        <strain evidence="4">RBIC_L_NR</strain>
    </source>
</reference>
<dbReference type="GO" id="GO:0016423">
    <property type="term" value="F:tRNA (guanine) methyltransferase activity"/>
    <property type="evidence" value="ECO:0007669"/>
    <property type="project" value="TreeGrafter"/>
</dbReference>
<dbReference type="InterPro" id="IPR045330">
    <property type="entry name" value="TRM3/TARBP1"/>
</dbReference>
<gene>
    <name evidence="4" type="ORF">NQ314_001656</name>
</gene>
<dbReference type="PANTHER" id="PTHR12029">
    <property type="entry name" value="RNA METHYLTRANSFERASE"/>
    <property type="match status" value="1"/>
</dbReference>
<keyword evidence="5" id="KW-1185">Reference proteome</keyword>
<protein>
    <recommendedName>
        <fullName evidence="3">tRNA/rRNA methyltransferase SpoU type domain-containing protein</fullName>
    </recommendedName>
</protein>
<dbReference type="Pfam" id="PF00588">
    <property type="entry name" value="SpoU_methylase"/>
    <property type="match status" value="1"/>
</dbReference>
<evidence type="ECO:0000259" key="3">
    <source>
        <dbReference type="Pfam" id="PF00588"/>
    </source>
</evidence>
<dbReference type="GO" id="GO:0003723">
    <property type="term" value="F:RNA binding"/>
    <property type="evidence" value="ECO:0007669"/>
    <property type="project" value="InterPro"/>
</dbReference>
<dbReference type="AlphaFoldDB" id="A0AAV8ZTR0"/>
<comment type="caution">
    <text evidence="4">The sequence shown here is derived from an EMBL/GenBank/DDBJ whole genome shotgun (WGS) entry which is preliminary data.</text>
</comment>
<evidence type="ECO:0000313" key="5">
    <source>
        <dbReference type="Proteomes" id="UP001162156"/>
    </source>
</evidence>
<evidence type="ECO:0000256" key="1">
    <source>
        <dbReference type="ARBA" id="ARBA00022603"/>
    </source>
</evidence>
<dbReference type="InterPro" id="IPR001537">
    <property type="entry name" value="SpoU_MeTrfase"/>
</dbReference>
<dbReference type="SUPFAM" id="SSF75217">
    <property type="entry name" value="alpha/beta knot"/>
    <property type="match status" value="1"/>
</dbReference>
<proteinExistence type="predicted"/>
<feature type="domain" description="tRNA/rRNA methyltransferase SpoU type" evidence="3">
    <location>
        <begin position="156"/>
        <end position="258"/>
    </location>
</feature>
<keyword evidence="1" id="KW-0489">Methyltransferase</keyword>
<dbReference type="Proteomes" id="UP001162156">
    <property type="component" value="Unassembled WGS sequence"/>
</dbReference>
<evidence type="ECO:0000256" key="2">
    <source>
        <dbReference type="ARBA" id="ARBA00022679"/>
    </source>
</evidence>
<dbReference type="InterPro" id="IPR029026">
    <property type="entry name" value="tRNA_m1G_MTases_N"/>
</dbReference>
<name>A0AAV8ZTR0_9CUCU</name>
<accession>A0AAV8ZTR0</accession>
<keyword evidence="2" id="KW-0808">Transferase</keyword>
<dbReference type="EMBL" id="JANEYF010000490">
    <property type="protein sequence ID" value="KAJ8969654.1"/>
    <property type="molecule type" value="Genomic_DNA"/>
</dbReference>
<organism evidence="4 5">
    <name type="scientific">Rhamnusium bicolor</name>
    <dbReference type="NCBI Taxonomy" id="1586634"/>
    <lineage>
        <taxon>Eukaryota</taxon>
        <taxon>Metazoa</taxon>
        <taxon>Ecdysozoa</taxon>
        <taxon>Arthropoda</taxon>
        <taxon>Hexapoda</taxon>
        <taxon>Insecta</taxon>
        <taxon>Pterygota</taxon>
        <taxon>Neoptera</taxon>
        <taxon>Endopterygota</taxon>
        <taxon>Coleoptera</taxon>
        <taxon>Polyphaga</taxon>
        <taxon>Cucujiformia</taxon>
        <taxon>Chrysomeloidea</taxon>
        <taxon>Cerambycidae</taxon>
        <taxon>Lepturinae</taxon>
        <taxon>Rhagiini</taxon>
        <taxon>Rhamnusium</taxon>
    </lineage>
</organism>
<dbReference type="InterPro" id="IPR029028">
    <property type="entry name" value="Alpha/beta_knot_MTases"/>
</dbReference>
<dbReference type="PANTHER" id="PTHR12029:SF11">
    <property type="entry name" value="METHYLTRANSFERASE TARBP1-RELATED"/>
    <property type="match status" value="1"/>
</dbReference>
<dbReference type="Gene3D" id="3.40.1280.10">
    <property type="match status" value="1"/>
</dbReference>
<dbReference type="GO" id="GO:0030488">
    <property type="term" value="P:tRNA methylation"/>
    <property type="evidence" value="ECO:0007669"/>
    <property type="project" value="TreeGrafter"/>
</dbReference>
<evidence type="ECO:0000313" key="4">
    <source>
        <dbReference type="EMBL" id="KAJ8969654.1"/>
    </source>
</evidence>
<sequence>MFLAAIKKLLKEAQQKSYKNFLRKYDFLEKSVNSVIEASGQAYYETLKSDRLFFDKFSPDRDYSLQSIYVDIPKLNGVTKTEWENFTHYEFTTRSIIEISNKDKTFANSVIDVNSEKSGERTYTNMADNTYNIQRKITPWKLAMEEQGNEKQLGDFILIASLIDKSTNLGGLSRTCEVFGIKQLILNDAKIVNDKDFKSLSMTSENWIDAVEVKIADLKTFILEIREKGYCIIGAEQTSESINLNEYNFKKNTALLLG</sequence>